<feature type="compositionally biased region" description="Polar residues" evidence="5">
    <location>
        <begin position="371"/>
        <end position="380"/>
    </location>
</feature>
<sequence>MSDTTSQRNHQEQVPGGANAHITNDRNLTPRTLEEAGITLHPDGHYTLPAVEVQYRGGHTQTLLIDVGSMMVQPTVITTTSLATVSDLLRNRGNGTSNNSERGNQDLFDSAGQNFFPPSHTQASFADGPVSSDQHTDNSAREAPTTNNSTTDSENRRPIRGLDYPAFDVSSNGIYNDDSQPASRILGRLFERALGTRASSIPPTQTTNTPSRNTPEVSTEEADTTTSSSTLHTVSPSTMNPVHQTPSESRNIILTVNYVYGSNSDNNSGSLLLYVPNIDDNNEENVGVLVRLTTEIALRTIATALKKSAGVSKEIFDQLEVKRVEELNESDSECPICYDKYVNKDECSTMKRKRVDGEEEPKNGYIKRAKNNSGESTPLEDSSKDEPKEEGSKSSLKHYPVAMKCGHIFGASCLQEWLKTNNSCPLCRDKLPNKLETENNGARYITITLPNLARIIGISRPLIQNFNNRQMTFTLSDDQDSVPNDIVIDTRSPFPNTSNTAPTLDIPERSPQIGETNSTNSAGGNNGNTPNNGQSLLNFIRDVISSFAPRNTSGNGRVTQHTPRPFRSVSRTSPQFGGIFPPLGVESRRTANGVETRELSSLDNSSTVSMAERVREATRPGDSNEEGTNFQHEHTSGVRPSNDNSSTDTNTGTNP</sequence>
<feature type="compositionally biased region" description="Low complexity" evidence="5">
    <location>
        <begin position="641"/>
        <end position="655"/>
    </location>
</feature>
<evidence type="ECO:0000256" key="3">
    <source>
        <dbReference type="ARBA" id="ARBA00022833"/>
    </source>
</evidence>
<feature type="region of interest" description="Disordered" evidence="5">
    <location>
        <begin position="353"/>
        <end position="395"/>
    </location>
</feature>
<keyword evidence="3" id="KW-0862">Zinc</keyword>
<dbReference type="SUPFAM" id="SSF57850">
    <property type="entry name" value="RING/U-box"/>
    <property type="match status" value="1"/>
</dbReference>
<name>A0A099P2M2_PICKU</name>
<feature type="region of interest" description="Disordered" evidence="5">
    <location>
        <begin position="1"/>
        <end position="25"/>
    </location>
</feature>
<feature type="region of interest" description="Disordered" evidence="5">
    <location>
        <begin position="487"/>
        <end position="535"/>
    </location>
</feature>
<evidence type="ECO:0000313" key="8">
    <source>
        <dbReference type="Proteomes" id="UP000029867"/>
    </source>
</evidence>
<feature type="region of interest" description="Disordered" evidence="5">
    <location>
        <begin position="548"/>
        <end position="655"/>
    </location>
</feature>
<dbReference type="Proteomes" id="UP000029867">
    <property type="component" value="Unassembled WGS sequence"/>
</dbReference>
<dbReference type="InterPro" id="IPR013083">
    <property type="entry name" value="Znf_RING/FYVE/PHD"/>
</dbReference>
<dbReference type="AlphaFoldDB" id="A0A099P2M2"/>
<evidence type="ECO:0000256" key="5">
    <source>
        <dbReference type="SAM" id="MobiDB-lite"/>
    </source>
</evidence>
<dbReference type="PANTHER" id="PTHR22763">
    <property type="entry name" value="RING ZINC FINGER PROTEIN"/>
    <property type="match status" value="1"/>
</dbReference>
<feature type="compositionally biased region" description="Low complexity" evidence="5">
    <location>
        <begin position="514"/>
        <end position="535"/>
    </location>
</feature>
<proteinExistence type="predicted"/>
<dbReference type="SMART" id="SM01197">
    <property type="entry name" value="FANCL_C"/>
    <property type="match status" value="1"/>
</dbReference>
<keyword evidence="1" id="KW-0479">Metal-binding</keyword>
<dbReference type="GO" id="GO:0012505">
    <property type="term" value="C:endomembrane system"/>
    <property type="evidence" value="ECO:0007669"/>
    <property type="project" value="TreeGrafter"/>
</dbReference>
<dbReference type="Gene3D" id="3.30.40.10">
    <property type="entry name" value="Zinc/RING finger domain, C3HC4 (zinc finger)"/>
    <property type="match status" value="1"/>
</dbReference>
<dbReference type="PROSITE" id="PS50089">
    <property type="entry name" value="ZF_RING_2"/>
    <property type="match status" value="1"/>
</dbReference>
<gene>
    <name evidence="7" type="ORF">JL09_g1683</name>
</gene>
<feature type="domain" description="RING-type" evidence="6">
    <location>
        <begin position="334"/>
        <end position="428"/>
    </location>
</feature>
<dbReference type="SMART" id="SM00184">
    <property type="entry name" value="RING"/>
    <property type="match status" value="1"/>
</dbReference>
<feature type="compositionally biased region" description="Polar residues" evidence="5">
    <location>
        <begin position="493"/>
        <end position="502"/>
    </location>
</feature>
<evidence type="ECO:0000259" key="6">
    <source>
        <dbReference type="PROSITE" id="PS50089"/>
    </source>
</evidence>
<feature type="region of interest" description="Disordered" evidence="5">
    <location>
        <begin position="90"/>
        <end position="164"/>
    </location>
</feature>
<dbReference type="eggNOG" id="KOG0802">
    <property type="taxonomic scope" value="Eukaryota"/>
</dbReference>
<protein>
    <recommendedName>
        <fullName evidence="6">RING-type domain-containing protein</fullName>
    </recommendedName>
</protein>
<evidence type="ECO:0000256" key="4">
    <source>
        <dbReference type="PROSITE-ProRule" id="PRU00175"/>
    </source>
</evidence>
<dbReference type="VEuPathDB" id="FungiDB:C5L36_0A03140"/>
<dbReference type="EMBL" id="JQFK01000011">
    <property type="protein sequence ID" value="KGK39190.1"/>
    <property type="molecule type" value="Genomic_DNA"/>
</dbReference>
<accession>A0A099P2M2</accession>
<dbReference type="GO" id="GO:0043161">
    <property type="term" value="P:proteasome-mediated ubiquitin-dependent protein catabolic process"/>
    <property type="evidence" value="ECO:0007669"/>
    <property type="project" value="TreeGrafter"/>
</dbReference>
<feature type="region of interest" description="Disordered" evidence="5">
    <location>
        <begin position="196"/>
        <end position="246"/>
    </location>
</feature>
<dbReference type="UniPathway" id="UPA00143"/>
<evidence type="ECO:0000313" key="7">
    <source>
        <dbReference type="EMBL" id="KGK39190.1"/>
    </source>
</evidence>
<feature type="compositionally biased region" description="Low complexity" evidence="5">
    <location>
        <begin position="224"/>
        <end position="238"/>
    </location>
</feature>
<dbReference type="GO" id="GO:0016567">
    <property type="term" value="P:protein ubiquitination"/>
    <property type="evidence" value="ECO:0007669"/>
    <property type="project" value="UniProtKB-UniPathway"/>
</dbReference>
<evidence type="ECO:0000256" key="1">
    <source>
        <dbReference type="ARBA" id="ARBA00022723"/>
    </source>
</evidence>
<reference evidence="8" key="1">
    <citation type="journal article" date="2014" name="Microb. Cell Fact.">
        <title>Exploiting Issatchenkia orientalis SD108 for succinic acid production.</title>
        <authorList>
            <person name="Xiao H."/>
            <person name="Shao Z."/>
            <person name="Jiang Y."/>
            <person name="Dole S."/>
            <person name="Zhao H."/>
        </authorList>
    </citation>
    <scope>NUCLEOTIDE SEQUENCE [LARGE SCALE GENOMIC DNA]</scope>
    <source>
        <strain evidence="8">SD108</strain>
    </source>
</reference>
<feature type="compositionally biased region" description="Polar residues" evidence="5">
    <location>
        <begin position="197"/>
        <end position="217"/>
    </location>
</feature>
<dbReference type="GO" id="GO:0008270">
    <property type="term" value="F:zinc ion binding"/>
    <property type="evidence" value="ECO:0007669"/>
    <property type="project" value="UniProtKB-KW"/>
</dbReference>
<dbReference type="HOGENOM" id="CLU_418592_0_0_1"/>
<dbReference type="InterPro" id="IPR001841">
    <property type="entry name" value="Znf_RING"/>
</dbReference>
<feature type="compositionally biased region" description="Basic and acidic residues" evidence="5">
    <location>
        <begin position="381"/>
        <end position="392"/>
    </location>
</feature>
<keyword evidence="2 4" id="KW-0863">Zinc-finger</keyword>
<feature type="compositionally biased region" description="Polar residues" evidence="5">
    <location>
        <begin position="548"/>
        <end position="562"/>
    </location>
</feature>
<feature type="compositionally biased region" description="Polar residues" evidence="5">
    <location>
        <begin position="93"/>
        <end position="102"/>
    </location>
</feature>
<dbReference type="PANTHER" id="PTHR22763:SF162">
    <property type="entry name" value="TRANSMEMBRANE E3 UBIQUITIN-PROTEIN LIGASE 1"/>
    <property type="match status" value="1"/>
</dbReference>
<comment type="caution">
    <text evidence="7">The sequence shown here is derived from an EMBL/GenBank/DDBJ whole genome shotgun (WGS) entry which is preliminary data.</text>
</comment>
<organism evidence="7 8">
    <name type="scientific">Pichia kudriavzevii</name>
    <name type="common">Yeast</name>
    <name type="synonym">Issatchenkia orientalis</name>
    <dbReference type="NCBI Taxonomy" id="4909"/>
    <lineage>
        <taxon>Eukaryota</taxon>
        <taxon>Fungi</taxon>
        <taxon>Dikarya</taxon>
        <taxon>Ascomycota</taxon>
        <taxon>Saccharomycotina</taxon>
        <taxon>Pichiomycetes</taxon>
        <taxon>Pichiales</taxon>
        <taxon>Pichiaceae</taxon>
        <taxon>Pichia</taxon>
    </lineage>
</organism>
<evidence type="ECO:0000256" key="2">
    <source>
        <dbReference type="ARBA" id="ARBA00022771"/>
    </source>
</evidence>
<dbReference type="Pfam" id="PF13639">
    <property type="entry name" value="zf-RING_2"/>
    <property type="match status" value="1"/>
</dbReference>
<dbReference type="GO" id="GO:0061630">
    <property type="term" value="F:ubiquitin protein ligase activity"/>
    <property type="evidence" value="ECO:0007669"/>
    <property type="project" value="TreeGrafter"/>
</dbReference>
<dbReference type="InterPro" id="IPR050731">
    <property type="entry name" value="HRD1_E3_ubiq-ligases"/>
</dbReference>